<dbReference type="RefSeq" id="XP_030874231.1">
    <property type="nucleotide sequence ID" value="XM_031018371.1"/>
</dbReference>
<evidence type="ECO:0000313" key="3">
    <source>
        <dbReference type="RefSeq" id="XP_030874231.1"/>
    </source>
</evidence>
<name>A0A7F8Q150_LEPWE</name>
<dbReference type="GO" id="GO:0070695">
    <property type="term" value="C:FHF complex"/>
    <property type="evidence" value="ECO:0007669"/>
    <property type="project" value="TreeGrafter"/>
</dbReference>
<gene>
    <name evidence="3" type="primary">LOC102745409</name>
</gene>
<dbReference type="GO" id="GO:0008333">
    <property type="term" value="P:endosome to lysosome transport"/>
    <property type="evidence" value="ECO:0007669"/>
    <property type="project" value="TreeGrafter"/>
</dbReference>
<dbReference type="GO" id="GO:0007040">
    <property type="term" value="P:lysosome organization"/>
    <property type="evidence" value="ECO:0007669"/>
    <property type="project" value="TreeGrafter"/>
</dbReference>
<dbReference type="GeneID" id="102745409"/>
<dbReference type="Proteomes" id="UP000245341">
    <property type="component" value="Unplaced"/>
</dbReference>
<sequence length="411" mass="45745">MERMNWLSRLASRGPGHRVPQGASLQTPVMADPETCLMVFKNHWSQAVRILERQGPRAAPGGADDLSAVRNHTYQMLTLLVEDRAVPSAPTAPGPLLEFALREDLLTRVLVWQLQWDELGDGVEERRAEQLKLFEMLVSEARQPLLRHGPVREALLTLLDACGRPVPSSPALDEGLVLLLSQLCVCLAREPSLLEFFLQPPPEPGAAPRLLLFSRLVPFVHREGTLGQQARDALLLLMALSAGSPTVGRYIADHSYFCPVAHPLVQKQLVDYIHNGFLVPVMGPALHKTSVEEMIASTAYLELFLRSISEPALLRTFLRFLLLHRHDTHTILDTLVARIGSNSRVWPLPLSWLTWVSHLLSLTFVLGGCACPSLAFVSSSHFKVRWHFLSSIKLLTILGTDFSLLPCFCNI</sequence>
<evidence type="ECO:0000256" key="1">
    <source>
        <dbReference type="ARBA" id="ARBA00041288"/>
    </source>
</evidence>
<dbReference type="PANTHER" id="PTHR21705:SF4">
    <property type="entry name" value="FHF COMPLEX SUBUNIT HOOK-INTERACTING PROTEIN 1B"/>
    <property type="match status" value="1"/>
</dbReference>
<dbReference type="InterPro" id="IPR019384">
    <property type="entry name" value="FHIP"/>
</dbReference>
<organism evidence="2 3">
    <name type="scientific">Leptonychotes weddellii</name>
    <name type="common">Weddell seal</name>
    <name type="synonym">Otaria weddellii</name>
    <dbReference type="NCBI Taxonomy" id="9713"/>
    <lineage>
        <taxon>Eukaryota</taxon>
        <taxon>Metazoa</taxon>
        <taxon>Chordata</taxon>
        <taxon>Craniata</taxon>
        <taxon>Vertebrata</taxon>
        <taxon>Euteleostomi</taxon>
        <taxon>Mammalia</taxon>
        <taxon>Eutheria</taxon>
        <taxon>Laurasiatheria</taxon>
        <taxon>Carnivora</taxon>
        <taxon>Caniformia</taxon>
        <taxon>Pinnipedia</taxon>
        <taxon>Phocidae</taxon>
        <taxon>Monachinae</taxon>
        <taxon>Lobodontini</taxon>
        <taxon>Leptonychotes</taxon>
    </lineage>
</organism>
<keyword evidence="2" id="KW-1185">Reference proteome</keyword>
<reference evidence="3" key="1">
    <citation type="submission" date="2025-08" db="UniProtKB">
        <authorList>
            <consortium name="RefSeq"/>
        </authorList>
    </citation>
    <scope>IDENTIFICATION</scope>
    <source>
        <tissue evidence="3">Liver</tissue>
    </source>
</reference>
<dbReference type="PANTHER" id="PTHR21705">
    <property type="entry name" value="RAI16 PROTEIN-RELATED"/>
    <property type="match status" value="1"/>
</dbReference>
<protein>
    <recommendedName>
        <fullName evidence="1">FTS- and Hook-interacting protein</fullName>
    </recommendedName>
</protein>
<dbReference type="Pfam" id="PF10257">
    <property type="entry name" value="RAI16-like"/>
    <property type="match status" value="1"/>
</dbReference>
<dbReference type="GO" id="GO:0007032">
    <property type="term" value="P:endosome organization"/>
    <property type="evidence" value="ECO:0007669"/>
    <property type="project" value="TreeGrafter"/>
</dbReference>
<proteinExistence type="predicted"/>
<evidence type="ECO:0000313" key="2">
    <source>
        <dbReference type="Proteomes" id="UP000245341"/>
    </source>
</evidence>
<dbReference type="GO" id="GO:0045022">
    <property type="term" value="P:early endosome to late endosome transport"/>
    <property type="evidence" value="ECO:0007669"/>
    <property type="project" value="TreeGrafter"/>
</dbReference>
<accession>A0A7F8Q150</accession>
<dbReference type="AlphaFoldDB" id="A0A7F8Q150"/>